<evidence type="ECO:0000256" key="2">
    <source>
        <dbReference type="ARBA" id="ARBA00022670"/>
    </source>
</evidence>
<dbReference type="GO" id="GO:0106300">
    <property type="term" value="P:protein-DNA covalent cross-linking repair"/>
    <property type="evidence" value="ECO:0007669"/>
    <property type="project" value="InterPro"/>
</dbReference>
<keyword evidence="5" id="KW-0190">Covalent protein-DNA linkage</keyword>
<evidence type="ECO:0000256" key="7">
    <source>
        <dbReference type="ARBA" id="ARBA00023239"/>
    </source>
</evidence>
<dbReference type="SUPFAM" id="SSF143081">
    <property type="entry name" value="BB1717-like"/>
    <property type="match status" value="1"/>
</dbReference>
<name>A0A917HLA1_9BACL</name>
<keyword evidence="2 8" id="KW-0645">Protease</keyword>
<evidence type="ECO:0000256" key="1">
    <source>
        <dbReference type="ARBA" id="ARBA00008136"/>
    </source>
</evidence>
<dbReference type="GO" id="GO:0003697">
    <property type="term" value="F:single-stranded DNA binding"/>
    <property type="evidence" value="ECO:0007669"/>
    <property type="project" value="InterPro"/>
</dbReference>
<gene>
    <name evidence="9" type="primary">yoqW</name>
    <name evidence="9" type="ORF">GCM10010918_45310</name>
</gene>
<keyword evidence="4 8" id="KW-0378">Hydrolase</keyword>
<dbReference type="GO" id="GO:0006508">
    <property type="term" value="P:proteolysis"/>
    <property type="evidence" value="ECO:0007669"/>
    <property type="project" value="UniProtKB-KW"/>
</dbReference>
<dbReference type="GO" id="GO:0016829">
    <property type="term" value="F:lyase activity"/>
    <property type="evidence" value="ECO:0007669"/>
    <property type="project" value="UniProtKB-KW"/>
</dbReference>
<comment type="caution">
    <text evidence="9">The sequence shown here is derived from an EMBL/GenBank/DDBJ whole genome shotgun (WGS) entry which is preliminary data.</text>
</comment>
<keyword evidence="10" id="KW-1185">Reference proteome</keyword>
<dbReference type="Gene3D" id="3.90.1680.10">
    <property type="entry name" value="SOS response associated peptidase-like"/>
    <property type="match status" value="1"/>
</dbReference>
<evidence type="ECO:0000256" key="4">
    <source>
        <dbReference type="ARBA" id="ARBA00022801"/>
    </source>
</evidence>
<dbReference type="RefSeq" id="WP_188891739.1">
    <property type="nucleotide sequence ID" value="NZ_BMHY01000011.1"/>
</dbReference>
<evidence type="ECO:0000313" key="9">
    <source>
        <dbReference type="EMBL" id="GGG82766.1"/>
    </source>
</evidence>
<protein>
    <recommendedName>
        <fullName evidence="8">Abasic site processing protein</fullName>
        <ecNumber evidence="8">3.4.-.-</ecNumber>
    </recommendedName>
</protein>
<dbReference type="InterPro" id="IPR003738">
    <property type="entry name" value="SRAP"/>
</dbReference>
<dbReference type="EMBL" id="BMHY01000011">
    <property type="protein sequence ID" value="GGG82766.1"/>
    <property type="molecule type" value="Genomic_DNA"/>
</dbReference>
<keyword evidence="3" id="KW-0227">DNA damage</keyword>
<sequence>MCGRYTIAVTLEELMIRYMIGAVTVPYHQPKYNVAPGQMVLAIVNDGKQNRLGELKWGLIPPWADSPKVGYMMLNARSETAAAKPAFQTPLRRKRCLIPADGFYEWKKDAAGKGKQPMRIVRRDRSIFSMAGLYETWTAPDGTTVNSCTIMTTAPNTLMAPIHDRMPVILHQDDERLWLDRSIQEPQELYQLLQPFPADELEAYPVAAAVGNVRHDEPNCIEPISLEPSPQDEQLGLW</sequence>
<dbReference type="PANTHER" id="PTHR13604:SF0">
    <property type="entry name" value="ABASIC SITE PROCESSING PROTEIN HMCES"/>
    <property type="match status" value="1"/>
</dbReference>
<evidence type="ECO:0000256" key="6">
    <source>
        <dbReference type="ARBA" id="ARBA00023125"/>
    </source>
</evidence>
<comment type="similarity">
    <text evidence="1 8">Belongs to the SOS response-associated peptidase family.</text>
</comment>
<reference evidence="9 10" key="1">
    <citation type="journal article" date="2014" name="Int. J. Syst. Evol. Microbiol.">
        <title>Complete genome sequence of Corynebacterium casei LMG S-19264T (=DSM 44701T), isolated from a smear-ripened cheese.</title>
        <authorList>
            <consortium name="US DOE Joint Genome Institute (JGI-PGF)"/>
            <person name="Walter F."/>
            <person name="Albersmeier A."/>
            <person name="Kalinowski J."/>
            <person name="Ruckert C."/>
        </authorList>
    </citation>
    <scope>NUCLEOTIDE SEQUENCE [LARGE SCALE GENOMIC DNA]</scope>
    <source>
        <strain evidence="9 10">CGMCC 1.15286</strain>
    </source>
</reference>
<accession>A0A917HLA1</accession>
<dbReference type="GO" id="GO:0008233">
    <property type="term" value="F:peptidase activity"/>
    <property type="evidence" value="ECO:0007669"/>
    <property type="project" value="UniProtKB-KW"/>
</dbReference>
<keyword evidence="6" id="KW-0238">DNA-binding</keyword>
<dbReference type="PANTHER" id="PTHR13604">
    <property type="entry name" value="DC12-RELATED"/>
    <property type="match status" value="1"/>
</dbReference>
<dbReference type="EC" id="3.4.-.-" evidence="8"/>
<keyword evidence="7" id="KW-0456">Lyase</keyword>
<evidence type="ECO:0000313" key="10">
    <source>
        <dbReference type="Proteomes" id="UP000600247"/>
    </source>
</evidence>
<dbReference type="Proteomes" id="UP000600247">
    <property type="component" value="Unassembled WGS sequence"/>
</dbReference>
<dbReference type="InterPro" id="IPR036590">
    <property type="entry name" value="SRAP-like"/>
</dbReference>
<dbReference type="AlphaFoldDB" id="A0A917HLA1"/>
<evidence type="ECO:0000256" key="5">
    <source>
        <dbReference type="ARBA" id="ARBA00023124"/>
    </source>
</evidence>
<evidence type="ECO:0000256" key="8">
    <source>
        <dbReference type="RuleBase" id="RU364100"/>
    </source>
</evidence>
<organism evidence="9 10">
    <name type="scientific">Paenibacillus radicis</name>
    <name type="common">ex Gao et al. 2016</name>
    <dbReference type="NCBI Taxonomy" id="1737354"/>
    <lineage>
        <taxon>Bacteria</taxon>
        <taxon>Bacillati</taxon>
        <taxon>Bacillota</taxon>
        <taxon>Bacilli</taxon>
        <taxon>Bacillales</taxon>
        <taxon>Paenibacillaceae</taxon>
        <taxon>Paenibacillus</taxon>
    </lineage>
</organism>
<dbReference type="Pfam" id="PF02586">
    <property type="entry name" value="SRAP"/>
    <property type="match status" value="1"/>
</dbReference>
<proteinExistence type="inferred from homology"/>
<evidence type="ECO:0000256" key="3">
    <source>
        <dbReference type="ARBA" id="ARBA00022763"/>
    </source>
</evidence>